<evidence type="ECO:0000256" key="1">
    <source>
        <dbReference type="SAM" id="MobiDB-lite"/>
    </source>
</evidence>
<proteinExistence type="predicted"/>
<dbReference type="OrthoDB" id="2526680at2759"/>
<evidence type="ECO:0000313" key="4">
    <source>
        <dbReference type="EMBL" id="PRQ76073.1"/>
    </source>
</evidence>
<name>A0A0K3CBI2_RHOTO</name>
<gene>
    <name evidence="3" type="primary">FGENESH: predicted gene_3.304</name>
    <name evidence="4" type="ORF">AAT19DRAFT_13095</name>
    <name evidence="3" type="ORF">BN2166_0018530</name>
</gene>
<evidence type="ECO:0000313" key="6">
    <source>
        <dbReference type="Proteomes" id="UP000239560"/>
    </source>
</evidence>
<keyword evidence="5" id="KW-1185">Reference proteome</keyword>
<reference evidence="3 5" key="1">
    <citation type="submission" date="2015-07" db="EMBL/GenBank/DDBJ databases">
        <authorList>
            <person name="Cajimat M.N.B."/>
            <person name="Milazzo M.L."/>
            <person name="Fulhorst C.F."/>
        </authorList>
    </citation>
    <scope>NUCLEOTIDE SEQUENCE [LARGE SCALE GENOMIC DNA]</scope>
    <source>
        <strain evidence="3">Single colony</strain>
    </source>
</reference>
<dbReference type="AlphaFoldDB" id="A0A0K3CBI2"/>
<dbReference type="OMA" id="WHASTSY"/>
<dbReference type="Proteomes" id="UP000199069">
    <property type="component" value="Unassembled WGS sequence"/>
</dbReference>
<protein>
    <submittedName>
        <fullName evidence="3">Uncharacterized protein</fullName>
    </submittedName>
</protein>
<sequence length="177" mass="18946">MPAKKSSATQPVQSEHSQLLPGTAPPPYSELPEQATPHPAAGPSSHPFPSTTGARIPSHPSGPTAFHSLPVPNPPHTQLDLHAYTTGLRAADRRARYRFCGALFWGIVLWIVLGAIVGGIIGNEVARNSGKARRRWEEERGRVGRWLRVSGNAREAVAETTMASSAVPPPPPFFAAI</sequence>
<keyword evidence="2" id="KW-0812">Transmembrane</keyword>
<dbReference type="Proteomes" id="UP000239560">
    <property type="component" value="Unassembled WGS sequence"/>
</dbReference>
<evidence type="ECO:0000256" key="2">
    <source>
        <dbReference type="SAM" id="Phobius"/>
    </source>
</evidence>
<feature type="compositionally biased region" description="Polar residues" evidence="1">
    <location>
        <begin position="1"/>
        <end position="17"/>
    </location>
</feature>
<feature type="transmembrane region" description="Helical" evidence="2">
    <location>
        <begin position="99"/>
        <end position="121"/>
    </location>
</feature>
<dbReference type="EMBL" id="LCTV02000003">
    <property type="protein sequence ID" value="PRQ76073.1"/>
    <property type="molecule type" value="Genomic_DNA"/>
</dbReference>
<feature type="region of interest" description="Disordered" evidence="1">
    <location>
        <begin position="1"/>
        <end position="74"/>
    </location>
</feature>
<organism evidence="3 5">
    <name type="scientific">Rhodotorula toruloides</name>
    <name type="common">Yeast</name>
    <name type="synonym">Rhodosporidium toruloides</name>
    <dbReference type="NCBI Taxonomy" id="5286"/>
    <lineage>
        <taxon>Eukaryota</taxon>
        <taxon>Fungi</taxon>
        <taxon>Dikarya</taxon>
        <taxon>Basidiomycota</taxon>
        <taxon>Pucciniomycotina</taxon>
        <taxon>Microbotryomycetes</taxon>
        <taxon>Sporidiobolales</taxon>
        <taxon>Sporidiobolaceae</taxon>
        <taxon>Rhodotorula</taxon>
    </lineage>
</organism>
<keyword evidence="2" id="KW-0472">Membrane</keyword>
<accession>A0A0K3CBI2</accession>
<evidence type="ECO:0000313" key="5">
    <source>
        <dbReference type="Proteomes" id="UP000199069"/>
    </source>
</evidence>
<keyword evidence="2" id="KW-1133">Transmembrane helix</keyword>
<evidence type="ECO:0000313" key="3">
    <source>
        <dbReference type="EMBL" id="CTR05992.1"/>
    </source>
</evidence>
<reference evidence="4 6" key="2">
    <citation type="journal article" date="2018" name="Elife">
        <title>Functional genomics of lipid metabolism in the oleaginous yeast Rhodosporidium toruloides.</title>
        <authorList>
            <person name="Coradetti S.T."/>
            <person name="Pinel D."/>
            <person name="Geiselman G."/>
            <person name="Ito M."/>
            <person name="Mondo S."/>
            <person name="Reilly M.C."/>
            <person name="Cheng Y.F."/>
            <person name="Bauer S."/>
            <person name="Grigoriev I."/>
            <person name="Gladden J.M."/>
            <person name="Simmons B.A."/>
            <person name="Brem R."/>
            <person name="Arkin A.P."/>
            <person name="Skerker J.M."/>
        </authorList>
    </citation>
    <scope>NUCLEOTIDE SEQUENCE [LARGE SCALE GENOMIC DNA]</scope>
    <source>
        <strain evidence="4 6">NBRC 0880</strain>
    </source>
</reference>
<dbReference type="EMBL" id="CWKI01000003">
    <property type="protein sequence ID" value="CTR05992.1"/>
    <property type="molecule type" value="Genomic_DNA"/>
</dbReference>